<dbReference type="Gene3D" id="3.40.50.200">
    <property type="entry name" value="Peptidase S8/S53 domain"/>
    <property type="match status" value="1"/>
</dbReference>
<evidence type="ECO:0000259" key="7">
    <source>
        <dbReference type="Pfam" id="PF00082"/>
    </source>
</evidence>
<evidence type="ECO:0000313" key="9">
    <source>
        <dbReference type="EMBL" id="UYM04292.1"/>
    </source>
</evidence>
<comment type="similarity">
    <text evidence="1 5">Belongs to the peptidase S8 family.</text>
</comment>
<feature type="chain" id="PRO_5041461506" evidence="6">
    <location>
        <begin position="31"/>
        <end position="419"/>
    </location>
</feature>
<evidence type="ECO:0000256" key="1">
    <source>
        <dbReference type="ARBA" id="ARBA00011073"/>
    </source>
</evidence>
<evidence type="ECO:0000259" key="8">
    <source>
        <dbReference type="Pfam" id="PF05922"/>
    </source>
</evidence>
<dbReference type="Pfam" id="PF05922">
    <property type="entry name" value="Inhibitor_I9"/>
    <property type="match status" value="1"/>
</dbReference>
<feature type="domain" description="Inhibitor I9" evidence="8">
    <location>
        <begin position="54"/>
        <end position="153"/>
    </location>
</feature>
<reference evidence="9" key="1">
    <citation type="submission" date="2022-01" db="EMBL/GenBank/DDBJ databases">
        <title>Nocardioidaceae gen. sp. A5X3R13.</title>
        <authorList>
            <person name="Lopez Marin M.A."/>
            <person name="Uhlik O."/>
        </authorList>
    </citation>
    <scope>NUCLEOTIDE SEQUENCE</scope>
    <source>
        <strain evidence="9">A5X3R13</strain>
    </source>
</reference>
<dbReference type="Pfam" id="PF00082">
    <property type="entry name" value="Peptidase_S8"/>
    <property type="match status" value="1"/>
</dbReference>
<keyword evidence="4" id="KW-0720">Serine protease</keyword>
<feature type="domain" description="Peptidase S8/S53" evidence="7">
    <location>
        <begin position="184"/>
        <end position="387"/>
    </location>
</feature>
<dbReference type="KEGG" id="sgrg:L0C25_17360"/>
<dbReference type="InterPro" id="IPR023827">
    <property type="entry name" value="Peptidase_S8_Asp-AS"/>
</dbReference>
<evidence type="ECO:0000313" key="10">
    <source>
        <dbReference type="Proteomes" id="UP001164390"/>
    </source>
</evidence>
<name>A0AA46TGC0_9ACTN</name>
<keyword evidence="3" id="KW-0378">Hydrolase</keyword>
<proteinExistence type="inferred from homology"/>
<evidence type="ECO:0000256" key="4">
    <source>
        <dbReference type="ARBA" id="ARBA00022825"/>
    </source>
</evidence>
<protein>
    <submittedName>
        <fullName evidence="9">S8 family serine peptidase</fullName>
    </submittedName>
</protein>
<dbReference type="PROSITE" id="PS51892">
    <property type="entry name" value="SUBTILASE"/>
    <property type="match status" value="1"/>
</dbReference>
<dbReference type="InterPro" id="IPR010259">
    <property type="entry name" value="S8pro/Inhibitor_I9"/>
</dbReference>
<dbReference type="InterPro" id="IPR045051">
    <property type="entry name" value="SBT"/>
</dbReference>
<accession>A0AA46TGC0</accession>
<dbReference type="SUPFAM" id="SSF54897">
    <property type="entry name" value="Protease propeptides/inhibitors"/>
    <property type="match status" value="1"/>
</dbReference>
<evidence type="ECO:0000256" key="6">
    <source>
        <dbReference type="SAM" id="SignalP"/>
    </source>
</evidence>
<dbReference type="InterPro" id="IPR000209">
    <property type="entry name" value="Peptidase_S8/S53_dom"/>
</dbReference>
<dbReference type="GO" id="GO:0004252">
    <property type="term" value="F:serine-type endopeptidase activity"/>
    <property type="evidence" value="ECO:0007669"/>
    <property type="project" value="InterPro"/>
</dbReference>
<evidence type="ECO:0000256" key="5">
    <source>
        <dbReference type="PROSITE-ProRule" id="PRU01240"/>
    </source>
</evidence>
<comment type="caution">
    <text evidence="5">Lacks conserved residue(s) required for the propagation of feature annotation.</text>
</comment>
<dbReference type="SUPFAM" id="SSF52743">
    <property type="entry name" value="Subtilisin-like"/>
    <property type="match status" value="1"/>
</dbReference>
<dbReference type="InterPro" id="IPR015500">
    <property type="entry name" value="Peptidase_S8_subtilisin-rel"/>
</dbReference>
<evidence type="ECO:0000256" key="2">
    <source>
        <dbReference type="ARBA" id="ARBA00022670"/>
    </source>
</evidence>
<dbReference type="PRINTS" id="PR00723">
    <property type="entry name" value="SUBTILISIN"/>
</dbReference>
<feature type="signal peptide" evidence="6">
    <location>
        <begin position="1"/>
        <end position="30"/>
    </location>
</feature>
<evidence type="ECO:0000256" key="3">
    <source>
        <dbReference type="ARBA" id="ARBA00022801"/>
    </source>
</evidence>
<organism evidence="9 10">
    <name type="scientific">Solicola gregarius</name>
    <dbReference type="NCBI Taxonomy" id="2908642"/>
    <lineage>
        <taxon>Bacteria</taxon>
        <taxon>Bacillati</taxon>
        <taxon>Actinomycetota</taxon>
        <taxon>Actinomycetes</taxon>
        <taxon>Propionibacteriales</taxon>
        <taxon>Nocardioidaceae</taxon>
        <taxon>Solicola</taxon>
    </lineage>
</organism>
<gene>
    <name evidence="9" type="ORF">L0C25_17360</name>
</gene>
<keyword evidence="2" id="KW-0645">Protease</keyword>
<dbReference type="GO" id="GO:0006508">
    <property type="term" value="P:proteolysis"/>
    <property type="evidence" value="ECO:0007669"/>
    <property type="project" value="UniProtKB-KW"/>
</dbReference>
<dbReference type="EMBL" id="CP094970">
    <property type="protein sequence ID" value="UYM04292.1"/>
    <property type="molecule type" value="Genomic_DNA"/>
</dbReference>
<dbReference type="PANTHER" id="PTHR10795">
    <property type="entry name" value="PROPROTEIN CONVERTASE SUBTILISIN/KEXIN"/>
    <property type="match status" value="1"/>
</dbReference>
<dbReference type="RefSeq" id="WP_271632965.1">
    <property type="nucleotide sequence ID" value="NZ_CP094970.1"/>
</dbReference>
<dbReference type="AlphaFoldDB" id="A0AA46TGC0"/>
<dbReference type="PROSITE" id="PS00136">
    <property type="entry name" value="SUBTILASE_ASP"/>
    <property type="match status" value="1"/>
</dbReference>
<sequence>MSQRRAGTRTSRHIVAVASATALIAGLAGATPLTAAASSDPTFDDANGFRAGDYVVVMAGEPAAAYAGGADGYRRTAARGRQTYDSSTRAAERYTAHLRDRQDEAVASVGADAFYNYTTALNGFAAELTADQAAQLAHRSDVLAVVKDDIRKLDTWHTPDLLKLSGSGGVWRRLGGGSAKDGAGKGTVIGIVDSGVDSDSASFAATGGHVSDRWNGVCAESEDDDPGADFECNDKLIGGRYFHEGYGEVYDGEFLSPEDLGGHGSHTASTAAGNSGVAASSGGIDFGEISGMAPAAKVASYKVCWEEEDPEAGGCTGSDSVAAVDAAVKDGVDAINYSISGALDNPVDPVELAFMYAADAGVFVSTSAGNSGPDITTVAHPSPWLTTVANATHYLYEGTLEVRQRTRVRRCLGQHPGRT</sequence>
<dbReference type="InterPro" id="IPR037045">
    <property type="entry name" value="S8pro/Inhibitor_I9_sf"/>
</dbReference>
<dbReference type="InterPro" id="IPR036852">
    <property type="entry name" value="Peptidase_S8/S53_dom_sf"/>
</dbReference>
<keyword evidence="10" id="KW-1185">Reference proteome</keyword>
<dbReference type="Gene3D" id="3.30.70.80">
    <property type="entry name" value="Peptidase S8 propeptide/proteinase inhibitor I9"/>
    <property type="match status" value="1"/>
</dbReference>
<dbReference type="Proteomes" id="UP001164390">
    <property type="component" value="Chromosome"/>
</dbReference>
<keyword evidence="6" id="KW-0732">Signal</keyword>